<feature type="compositionally biased region" description="Polar residues" evidence="1">
    <location>
        <begin position="240"/>
        <end position="252"/>
    </location>
</feature>
<sequence>MTLSRESSVTPPEHKATTPQNAQTEIGSNVHLGLSHYEPTSAELPKTFTPASVSSVPSHTQPLPQKQLSASLVDGMRPYQDGTRHPNGASRGEGDHHAYTIDRSPPVTGHPEQHAFPESLMAYHDHQEVHTVPPQLVNHQNVRTTTSAETSTELPDIEGKVPDFSTAGHSGEVIHVKHLTNRPVSRVPSGISNSFGELPKHTHTFDRPSSHEEHRNSAEKSIHTEQPSAGELFSGGHHTGTLSSQELTSQAPVSKDVRYVPHDIFTPATPPPPSVITTLPPSSLAPPPHPFRSQQWAHNCETQGAYNTTAPA</sequence>
<feature type="compositionally biased region" description="Polar residues" evidence="1">
    <location>
        <begin position="49"/>
        <end position="65"/>
    </location>
</feature>
<feature type="compositionally biased region" description="Polar residues" evidence="1">
    <location>
        <begin position="1"/>
        <end position="10"/>
    </location>
</feature>
<feature type="region of interest" description="Disordered" evidence="1">
    <location>
        <begin position="1"/>
        <end position="65"/>
    </location>
</feature>
<feature type="compositionally biased region" description="Basic and acidic residues" evidence="1">
    <location>
        <begin position="198"/>
        <end position="223"/>
    </location>
</feature>
<comment type="caution">
    <text evidence="2">The sequence shown here is derived from an EMBL/GenBank/DDBJ whole genome shotgun (WGS) entry which is preliminary data.</text>
</comment>
<organism evidence="2 3">
    <name type="scientific">Rhipicephalus microplus</name>
    <name type="common">Cattle tick</name>
    <name type="synonym">Boophilus microplus</name>
    <dbReference type="NCBI Taxonomy" id="6941"/>
    <lineage>
        <taxon>Eukaryota</taxon>
        <taxon>Metazoa</taxon>
        <taxon>Ecdysozoa</taxon>
        <taxon>Arthropoda</taxon>
        <taxon>Chelicerata</taxon>
        <taxon>Arachnida</taxon>
        <taxon>Acari</taxon>
        <taxon>Parasitiformes</taxon>
        <taxon>Ixodida</taxon>
        <taxon>Ixodoidea</taxon>
        <taxon>Ixodidae</taxon>
        <taxon>Rhipicephalinae</taxon>
        <taxon>Rhipicephalus</taxon>
        <taxon>Boophilus</taxon>
    </lineage>
</organism>
<dbReference type="Proteomes" id="UP000821866">
    <property type="component" value="Chromosome 1"/>
</dbReference>
<evidence type="ECO:0000313" key="3">
    <source>
        <dbReference type="Proteomes" id="UP000821866"/>
    </source>
</evidence>
<gene>
    <name evidence="2" type="ORF">HPB51_025750</name>
</gene>
<accession>A0A9J6FAW9</accession>
<evidence type="ECO:0000313" key="2">
    <source>
        <dbReference type="EMBL" id="KAH8042768.1"/>
    </source>
</evidence>
<dbReference type="EMBL" id="JABSTU010000001">
    <property type="protein sequence ID" value="KAH8042768.1"/>
    <property type="molecule type" value="Genomic_DNA"/>
</dbReference>
<reference evidence="2" key="2">
    <citation type="submission" date="2021-09" db="EMBL/GenBank/DDBJ databases">
        <authorList>
            <person name="Jia N."/>
            <person name="Wang J."/>
            <person name="Shi W."/>
            <person name="Du L."/>
            <person name="Sun Y."/>
            <person name="Zhan W."/>
            <person name="Jiang J."/>
            <person name="Wang Q."/>
            <person name="Zhang B."/>
            <person name="Ji P."/>
            <person name="Sakyi L.B."/>
            <person name="Cui X."/>
            <person name="Yuan T."/>
            <person name="Jiang B."/>
            <person name="Yang W."/>
            <person name="Lam T.T.-Y."/>
            <person name="Chang Q."/>
            <person name="Ding S."/>
            <person name="Wang X."/>
            <person name="Zhu J."/>
            <person name="Ruan X."/>
            <person name="Zhao L."/>
            <person name="Wei J."/>
            <person name="Que T."/>
            <person name="Du C."/>
            <person name="Cheng J."/>
            <person name="Dai P."/>
            <person name="Han X."/>
            <person name="Huang E."/>
            <person name="Gao Y."/>
            <person name="Liu J."/>
            <person name="Shao H."/>
            <person name="Ye R."/>
            <person name="Li L."/>
            <person name="Wei W."/>
            <person name="Wang X."/>
            <person name="Wang C."/>
            <person name="Huo Q."/>
            <person name="Li W."/>
            <person name="Guo W."/>
            <person name="Chen H."/>
            <person name="Chen S."/>
            <person name="Zhou L."/>
            <person name="Zhou L."/>
            <person name="Ni X."/>
            <person name="Tian J."/>
            <person name="Zhou Y."/>
            <person name="Sheng Y."/>
            <person name="Liu T."/>
            <person name="Pan Y."/>
            <person name="Xia L."/>
            <person name="Li J."/>
            <person name="Zhao F."/>
            <person name="Cao W."/>
        </authorList>
    </citation>
    <scope>NUCLEOTIDE SEQUENCE</scope>
    <source>
        <strain evidence="2">Rmic-2018</strain>
        <tissue evidence="2">Larvae</tissue>
    </source>
</reference>
<keyword evidence="3" id="KW-1185">Reference proteome</keyword>
<proteinExistence type="predicted"/>
<feature type="compositionally biased region" description="Polar residues" evidence="1">
    <location>
        <begin position="17"/>
        <end position="27"/>
    </location>
</feature>
<reference evidence="2" key="1">
    <citation type="journal article" date="2020" name="Cell">
        <title>Large-Scale Comparative Analyses of Tick Genomes Elucidate Their Genetic Diversity and Vector Capacities.</title>
        <authorList>
            <consortium name="Tick Genome and Microbiome Consortium (TIGMIC)"/>
            <person name="Jia N."/>
            <person name="Wang J."/>
            <person name="Shi W."/>
            <person name="Du L."/>
            <person name="Sun Y."/>
            <person name="Zhan W."/>
            <person name="Jiang J.F."/>
            <person name="Wang Q."/>
            <person name="Zhang B."/>
            <person name="Ji P."/>
            <person name="Bell-Sakyi L."/>
            <person name="Cui X.M."/>
            <person name="Yuan T.T."/>
            <person name="Jiang B.G."/>
            <person name="Yang W.F."/>
            <person name="Lam T.T."/>
            <person name="Chang Q.C."/>
            <person name="Ding S.J."/>
            <person name="Wang X.J."/>
            <person name="Zhu J.G."/>
            <person name="Ruan X.D."/>
            <person name="Zhao L."/>
            <person name="Wei J.T."/>
            <person name="Ye R.Z."/>
            <person name="Que T.C."/>
            <person name="Du C.H."/>
            <person name="Zhou Y.H."/>
            <person name="Cheng J.X."/>
            <person name="Dai P.F."/>
            <person name="Guo W.B."/>
            <person name="Han X.H."/>
            <person name="Huang E.J."/>
            <person name="Li L.F."/>
            <person name="Wei W."/>
            <person name="Gao Y.C."/>
            <person name="Liu J.Z."/>
            <person name="Shao H.Z."/>
            <person name="Wang X."/>
            <person name="Wang C.C."/>
            <person name="Yang T.C."/>
            <person name="Huo Q.B."/>
            <person name="Li W."/>
            <person name="Chen H.Y."/>
            <person name="Chen S.E."/>
            <person name="Zhou L.G."/>
            <person name="Ni X.B."/>
            <person name="Tian J.H."/>
            <person name="Sheng Y."/>
            <person name="Liu T."/>
            <person name="Pan Y.S."/>
            <person name="Xia L.Y."/>
            <person name="Li J."/>
            <person name="Zhao F."/>
            <person name="Cao W.C."/>
        </authorList>
    </citation>
    <scope>NUCLEOTIDE SEQUENCE</scope>
    <source>
        <strain evidence="2">Rmic-2018</strain>
    </source>
</reference>
<dbReference type="AlphaFoldDB" id="A0A9J6FAW9"/>
<protein>
    <submittedName>
        <fullName evidence="2">Uncharacterized protein</fullName>
    </submittedName>
</protein>
<name>A0A9J6FAW9_RHIMP</name>
<evidence type="ECO:0000256" key="1">
    <source>
        <dbReference type="SAM" id="MobiDB-lite"/>
    </source>
</evidence>
<feature type="region of interest" description="Disordered" evidence="1">
    <location>
        <begin position="180"/>
        <end position="294"/>
    </location>
</feature>